<evidence type="ECO:0000256" key="3">
    <source>
        <dbReference type="ARBA" id="ARBA00022989"/>
    </source>
</evidence>
<organism evidence="7 8">
    <name type="scientific">Aspergillus leporis</name>
    <dbReference type="NCBI Taxonomy" id="41062"/>
    <lineage>
        <taxon>Eukaryota</taxon>
        <taxon>Fungi</taxon>
        <taxon>Dikarya</taxon>
        <taxon>Ascomycota</taxon>
        <taxon>Pezizomycotina</taxon>
        <taxon>Eurotiomycetes</taxon>
        <taxon>Eurotiomycetidae</taxon>
        <taxon>Eurotiales</taxon>
        <taxon>Aspergillaceae</taxon>
        <taxon>Aspergillus</taxon>
        <taxon>Aspergillus subgen. Circumdati</taxon>
    </lineage>
</organism>
<proteinExistence type="predicted"/>
<dbReference type="Proteomes" id="UP000326565">
    <property type="component" value="Unassembled WGS sequence"/>
</dbReference>
<dbReference type="PROSITE" id="PS50850">
    <property type="entry name" value="MFS"/>
    <property type="match status" value="1"/>
</dbReference>
<keyword evidence="8" id="KW-1185">Reference proteome</keyword>
<feature type="transmembrane region" description="Helical" evidence="5">
    <location>
        <begin position="249"/>
        <end position="267"/>
    </location>
</feature>
<feature type="transmembrane region" description="Helical" evidence="5">
    <location>
        <begin position="183"/>
        <end position="205"/>
    </location>
</feature>
<dbReference type="GO" id="GO:0005886">
    <property type="term" value="C:plasma membrane"/>
    <property type="evidence" value="ECO:0007669"/>
    <property type="project" value="TreeGrafter"/>
</dbReference>
<feature type="transmembrane region" description="Helical" evidence="5">
    <location>
        <begin position="127"/>
        <end position="144"/>
    </location>
</feature>
<keyword evidence="3 5" id="KW-1133">Transmembrane helix</keyword>
<evidence type="ECO:0000256" key="4">
    <source>
        <dbReference type="ARBA" id="ARBA00023136"/>
    </source>
</evidence>
<keyword evidence="2 5" id="KW-0812">Transmembrane</keyword>
<dbReference type="GO" id="GO:0015244">
    <property type="term" value="F:fluconazole transmembrane transporter activity"/>
    <property type="evidence" value="ECO:0007669"/>
    <property type="project" value="TreeGrafter"/>
</dbReference>
<keyword evidence="4 5" id="KW-0472">Membrane</keyword>
<name>A0A5N5XDX1_9EURO</name>
<dbReference type="PANTHER" id="PTHR23502">
    <property type="entry name" value="MAJOR FACILITATOR SUPERFAMILY"/>
    <property type="match status" value="1"/>
</dbReference>
<dbReference type="PANTHER" id="PTHR23502:SF23">
    <property type="entry name" value="FLUCONAZOLE RESISTANCE PROTEIN 1"/>
    <property type="match status" value="1"/>
</dbReference>
<evidence type="ECO:0000256" key="5">
    <source>
        <dbReference type="SAM" id="Phobius"/>
    </source>
</evidence>
<dbReference type="GO" id="GO:1990961">
    <property type="term" value="P:xenobiotic detoxification by transmembrane export across the plasma membrane"/>
    <property type="evidence" value="ECO:0007669"/>
    <property type="project" value="TreeGrafter"/>
</dbReference>
<feature type="transmembrane region" description="Helical" evidence="5">
    <location>
        <begin position="94"/>
        <end position="115"/>
    </location>
</feature>
<evidence type="ECO:0000313" key="7">
    <source>
        <dbReference type="EMBL" id="KAB8077340.1"/>
    </source>
</evidence>
<dbReference type="OrthoDB" id="3357846at2759"/>
<feature type="transmembrane region" description="Helical" evidence="5">
    <location>
        <begin position="364"/>
        <end position="386"/>
    </location>
</feature>
<dbReference type="SUPFAM" id="SSF103473">
    <property type="entry name" value="MFS general substrate transporter"/>
    <property type="match status" value="1"/>
</dbReference>
<dbReference type="InterPro" id="IPR020846">
    <property type="entry name" value="MFS_dom"/>
</dbReference>
<reference evidence="7 8" key="1">
    <citation type="submission" date="2019-04" db="EMBL/GenBank/DDBJ databases">
        <title>Friends and foes A comparative genomics study of 23 Aspergillus species from section Flavi.</title>
        <authorList>
            <consortium name="DOE Joint Genome Institute"/>
            <person name="Kjaerbolling I."/>
            <person name="Vesth T."/>
            <person name="Frisvad J.C."/>
            <person name="Nybo J.L."/>
            <person name="Theobald S."/>
            <person name="Kildgaard S."/>
            <person name="Isbrandt T."/>
            <person name="Kuo A."/>
            <person name="Sato A."/>
            <person name="Lyhne E.K."/>
            <person name="Kogle M.E."/>
            <person name="Wiebenga A."/>
            <person name="Kun R.S."/>
            <person name="Lubbers R.J."/>
            <person name="Makela M.R."/>
            <person name="Barry K."/>
            <person name="Chovatia M."/>
            <person name="Clum A."/>
            <person name="Daum C."/>
            <person name="Haridas S."/>
            <person name="He G."/>
            <person name="LaButti K."/>
            <person name="Lipzen A."/>
            <person name="Mondo S."/>
            <person name="Riley R."/>
            <person name="Salamov A."/>
            <person name="Simmons B.A."/>
            <person name="Magnuson J.K."/>
            <person name="Henrissat B."/>
            <person name="Mortensen U.H."/>
            <person name="Larsen T.O."/>
            <person name="Devries R.P."/>
            <person name="Grigoriev I.V."/>
            <person name="Machida M."/>
            <person name="Baker S.E."/>
            <person name="Andersen M.R."/>
        </authorList>
    </citation>
    <scope>NUCLEOTIDE SEQUENCE [LARGE SCALE GENOMIC DNA]</scope>
    <source>
        <strain evidence="7 8">CBS 151.66</strain>
    </source>
</reference>
<protein>
    <submittedName>
        <fullName evidence="7">Major facilitator superfamily domain-containing protein</fullName>
    </submittedName>
</protein>
<comment type="subcellular location">
    <subcellularLocation>
        <location evidence="1">Membrane</location>
        <topology evidence="1">Multi-pass membrane protein</topology>
    </subcellularLocation>
</comment>
<feature type="transmembrane region" description="Helical" evidence="5">
    <location>
        <begin position="156"/>
        <end position="176"/>
    </location>
</feature>
<dbReference type="AlphaFoldDB" id="A0A5N5XDX1"/>
<evidence type="ECO:0000313" key="8">
    <source>
        <dbReference type="Proteomes" id="UP000326565"/>
    </source>
</evidence>
<accession>A0A5N5XDX1</accession>
<dbReference type="Gene3D" id="1.20.1250.20">
    <property type="entry name" value="MFS general substrate transporter like domains"/>
    <property type="match status" value="1"/>
</dbReference>
<dbReference type="InterPro" id="IPR011701">
    <property type="entry name" value="MFS"/>
</dbReference>
<feature type="domain" description="Major facilitator superfamily (MFS) profile" evidence="6">
    <location>
        <begin position="86"/>
        <end position="410"/>
    </location>
</feature>
<dbReference type="InterPro" id="IPR036259">
    <property type="entry name" value="MFS_trans_sf"/>
</dbReference>
<dbReference type="Pfam" id="PF07690">
    <property type="entry name" value="MFS_1"/>
    <property type="match status" value="1"/>
</dbReference>
<evidence type="ECO:0000256" key="2">
    <source>
        <dbReference type="ARBA" id="ARBA00022692"/>
    </source>
</evidence>
<sequence>MPPTHSERTSTVSYQTSTTESLNILLCDSLFGRLLNNVLKGRFSSYNGCKTLKDEDLPSPDLQRRIIVGFVGPDDPDIPRNWPTLARTVTGLNIMLLNFSFYVASAIFMLSILGIKEAFGASTTEGALGLSLFVVAYGIGPLILSSLSSLPTLGRSPVYVLGCLAFCLLNIGTALAKNLQTILVLRFLGGFNGSTPISVGGASLIEIYKPTEVPYAIALYAVSGVCGPILGPILGTLVIKRWKAWTATLWLLSCITGFTTVSIFFFLPEMSSSNILLRRRKRLRAQTGNPAYQSEAEIESPSENLAIRIVKDMGNNLKLACLDPVILFVNMHTMLVYGVLYLWVEFFPFVFDGIYHFTAIQQGLAFFGILVGAAVSVVAYVLWLYLSYGLCRGPCVCHSQRLYMDVKLDW</sequence>
<feature type="transmembrane region" description="Helical" evidence="5">
    <location>
        <begin position="217"/>
        <end position="237"/>
    </location>
</feature>
<evidence type="ECO:0000256" key="1">
    <source>
        <dbReference type="ARBA" id="ARBA00004141"/>
    </source>
</evidence>
<dbReference type="EMBL" id="ML732170">
    <property type="protein sequence ID" value="KAB8077340.1"/>
    <property type="molecule type" value="Genomic_DNA"/>
</dbReference>
<gene>
    <name evidence="7" type="ORF">BDV29DRAFT_153890</name>
</gene>
<evidence type="ECO:0000259" key="6">
    <source>
        <dbReference type="PROSITE" id="PS50850"/>
    </source>
</evidence>